<name>A0A3M6TA28_POCDA</name>
<dbReference type="Proteomes" id="UP000275408">
    <property type="component" value="Unassembled WGS sequence"/>
</dbReference>
<reference evidence="1 2" key="1">
    <citation type="journal article" date="2018" name="Sci. Rep.">
        <title>Comparative analysis of the Pocillopora damicornis genome highlights role of immune system in coral evolution.</title>
        <authorList>
            <person name="Cunning R."/>
            <person name="Bay R.A."/>
            <person name="Gillette P."/>
            <person name="Baker A.C."/>
            <person name="Traylor-Knowles N."/>
        </authorList>
    </citation>
    <scope>NUCLEOTIDE SEQUENCE [LARGE SCALE GENOMIC DNA]</scope>
    <source>
        <strain evidence="1">RSMAS</strain>
        <tissue evidence="1">Whole animal</tissue>
    </source>
</reference>
<evidence type="ECO:0000313" key="1">
    <source>
        <dbReference type="EMBL" id="RMX38242.1"/>
    </source>
</evidence>
<gene>
    <name evidence="1" type="ORF">pdam_00003379</name>
</gene>
<keyword evidence="2" id="KW-1185">Reference proteome</keyword>
<evidence type="ECO:0000313" key="2">
    <source>
        <dbReference type="Proteomes" id="UP000275408"/>
    </source>
</evidence>
<dbReference type="AlphaFoldDB" id="A0A3M6TA28"/>
<accession>A0A3M6TA28</accession>
<protein>
    <submittedName>
        <fullName evidence="1">Uncharacterized protein</fullName>
    </submittedName>
</protein>
<organism evidence="1 2">
    <name type="scientific">Pocillopora damicornis</name>
    <name type="common">Cauliflower coral</name>
    <name type="synonym">Millepora damicornis</name>
    <dbReference type="NCBI Taxonomy" id="46731"/>
    <lineage>
        <taxon>Eukaryota</taxon>
        <taxon>Metazoa</taxon>
        <taxon>Cnidaria</taxon>
        <taxon>Anthozoa</taxon>
        <taxon>Hexacorallia</taxon>
        <taxon>Scleractinia</taxon>
        <taxon>Astrocoeniina</taxon>
        <taxon>Pocilloporidae</taxon>
        <taxon>Pocillopora</taxon>
    </lineage>
</organism>
<proteinExistence type="predicted"/>
<sequence>MWHFPYKKRLICAHDDQACVVDKPQRKSNVTSAQAADKRGIFRSLGIDYLREHLRRGTEYPSNGAETNLPKR</sequence>
<dbReference type="EMBL" id="RCHS01004038">
    <property type="protein sequence ID" value="RMX38242.1"/>
    <property type="molecule type" value="Genomic_DNA"/>
</dbReference>
<comment type="caution">
    <text evidence="1">The sequence shown here is derived from an EMBL/GenBank/DDBJ whole genome shotgun (WGS) entry which is preliminary data.</text>
</comment>